<evidence type="ECO:0000256" key="4">
    <source>
        <dbReference type="ARBA" id="ARBA00022630"/>
    </source>
</evidence>
<dbReference type="InterPro" id="IPR018517">
    <property type="entry name" value="tRNA_hU_synthase_CS"/>
</dbReference>
<keyword evidence="6 12" id="KW-0819">tRNA processing</keyword>
<dbReference type="Pfam" id="PF01207">
    <property type="entry name" value="Dus"/>
    <property type="match status" value="1"/>
</dbReference>
<keyword evidence="8" id="KW-0694">RNA-binding</keyword>
<dbReference type="PROSITE" id="PS01136">
    <property type="entry name" value="UPF0034"/>
    <property type="match status" value="1"/>
</dbReference>
<feature type="binding site" evidence="14">
    <location>
        <position position="124"/>
    </location>
    <ligand>
        <name>FMN</name>
        <dbReference type="ChEBI" id="CHEBI:58210"/>
    </ligand>
</feature>
<evidence type="ECO:0000313" key="16">
    <source>
        <dbReference type="EMBL" id="HIU42690.1"/>
    </source>
</evidence>
<comment type="similarity">
    <text evidence="12">Belongs to the dus family.</text>
</comment>
<comment type="function">
    <text evidence="2 12">Catalyzes the synthesis of 5,6-dihydrouridine (D), a modified base found in the D-loop of most tRNAs, via the reduction of the C5-C6 double bond in target uridines.</text>
</comment>
<name>A0A9D1IT81_9CLOT</name>
<organism evidence="16 17">
    <name type="scientific">Candidatus Ventrousia excrementavium</name>
    <dbReference type="NCBI Taxonomy" id="2840961"/>
    <lineage>
        <taxon>Bacteria</taxon>
        <taxon>Bacillati</taxon>
        <taxon>Bacillota</taxon>
        <taxon>Clostridia</taxon>
        <taxon>Eubacteriales</taxon>
        <taxon>Clostridiaceae</taxon>
        <taxon>Clostridiaceae incertae sedis</taxon>
        <taxon>Candidatus Ventrousia</taxon>
    </lineage>
</organism>
<evidence type="ECO:0000256" key="7">
    <source>
        <dbReference type="ARBA" id="ARBA00022857"/>
    </source>
</evidence>
<evidence type="ECO:0000256" key="10">
    <source>
        <dbReference type="ARBA" id="ARBA00048205"/>
    </source>
</evidence>
<keyword evidence="3" id="KW-0820">tRNA-binding</keyword>
<proteinExistence type="inferred from homology"/>
<dbReference type="GO" id="GO:0000049">
    <property type="term" value="F:tRNA binding"/>
    <property type="evidence" value="ECO:0007669"/>
    <property type="project" value="UniProtKB-KW"/>
</dbReference>
<dbReference type="InterPro" id="IPR024036">
    <property type="entry name" value="tRNA-dHydroUridine_Synthase_C"/>
</dbReference>
<dbReference type="NCBIfam" id="TIGR00737">
    <property type="entry name" value="nifR3_yhdG"/>
    <property type="match status" value="1"/>
</dbReference>
<evidence type="ECO:0000256" key="12">
    <source>
        <dbReference type="PIRNR" id="PIRNR006621"/>
    </source>
</evidence>
<dbReference type="AlphaFoldDB" id="A0A9D1IT81"/>
<feature type="domain" description="DUS-like FMN-binding" evidence="15">
    <location>
        <begin position="1"/>
        <end position="298"/>
    </location>
</feature>
<dbReference type="PANTHER" id="PTHR45846:SF1">
    <property type="entry name" value="TRNA-DIHYDROURIDINE(47) SYNTHASE [NAD(P)(+)]-LIKE"/>
    <property type="match status" value="1"/>
</dbReference>
<keyword evidence="5 12" id="KW-0288">FMN</keyword>
<comment type="cofactor">
    <cofactor evidence="1 12 14">
        <name>FMN</name>
        <dbReference type="ChEBI" id="CHEBI:58210"/>
    </cofactor>
</comment>
<dbReference type="EMBL" id="DVMR01000001">
    <property type="protein sequence ID" value="HIU42690.1"/>
    <property type="molecule type" value="Genomic_DNA"/>
</dbReference>
<evidence type="ECO:0000256" key="9">
    <source>
        <dbReference type="ARBA" id="ARBA00023002"/>
    </source>
</evidence>
<evidence type="ECO:0000256" key="11">
    <source>
        <dbReference type="ARBA" id="ARBA00048802"/>
    </source>
</evidence>
<dbReference type="SUPFAM" id="SSF51395">
    <property type="entry name" value="FMN-linked oxidoreductases"/>
    <property type="match status" value="1"/>
</dbReference>
<sequence>MAGVTDAAFRTVCMEQGAGLCYTEMVSAKALTYHDKKTASLLALTPKQRPVIAQIFGSEPDVMAEGARLALEISGADGLDINMGCPMPKITGNGEGSALMLDPARASRVIEAVRKAVNVPLSVKFRAGWDEEHKNAVEFARMAQQSGADFVCVHGRTRSQFYSGQSDRSVVTAVKAAVTVPVIASGDAFSPQGCQDILRDTGADAVMIARGAQGAPWIFAQCLAFADGRPSHPVTAEEHIGLMRRHVRLVCEMKGEARGMPEIRKHALWYLGRLRGGKPFKVQMAQVATLRQFEEICDGLLQARLQVKA</sequence>
<dbReference type="GO" id="GO:0017150">
    <property type="term" value="F:tRNA dihydrouridine synthase activity"/>
    <property type="evidence" value="ECO:0007669"/>
    <property type="project" value="InterPro"/>
</dbReference>
<evidence type="ECO:0000256" key="5">
    <source>
        <dbReference type="ARBA" id="ARBA00022643"/>
    </source>
</evidence>
<dbReference type="InterPro" id="IPR004652">
    <property type="entry name" value="DusB-like"/>
</dbReference>
<evidence type="ECO:0000256" key="3">
    <source>
        <dbReference type="ARBA" id="ARBA00022555"/>
    </source>
</evidence>
<dbReference type="InterPro" id="IPR001269">
    <property type="entry name" value="DUS_fam"/>
</dbReference>
<evidence type="ECO:0000313" key="17">
    <source>
        <dbReference type="Proteomes" id="UP000824073"/>
    </source>
</evidence>
<accession>A0A9D1IT81</accession>
<evidence type="ECO:0000256" key="6">
    <source>
        <dbReference type="ARBA" id="ARBA00022694"/>
    </source>
</evidence>
<evidence type="ECO:0000256" key="8">
    <source>
        <dbReference type="ARBA" id="ARBA00022884"/>
    </source>
</evidence>
<evidence type="ECO:0000256" key="13">
    <source>
        <dbReference type="PIRSR" id="PIRSR006621-1"/>
    </source>
</evidence>
<dbReference type="CDD" id="cd02801">
    <property type="entry name" value="DUS_like_FMN"/>
    <property type="match status" value="1"/>
</dbReference>
<comment type="catalytic activity">
    <reaction evidence="10">
        <text>a 5,6-dihydrouridine in tRNA + NADP(+) = a uridine in tRNA + NADPH + H(+)</text>
        <dbReference type="Rhea" id="RHEA:23624"/>
        <dbReference type="Rhea" id="RHEA-COMP:13339"/>
        <dbReference type="Rhea" id="RHEA-COMP:13887"/>
        <dbReference type="ChEBI" id="CHEBI:15378"/>
        <dbReference type="ChEBI" id="CHEBI:57783"/>
        <dbReference type="ChEBI" id="CHEBI:58349"/>
        <dbReference type="ChEBI" id="CHEBI:65315"/>
        <dbReference type="ChEBI" id="CHEBI:74443"/>
    </reaction>
</comment>
<dbReference type="Proteomes" id="UP000824073">
    <property type="component" value="Unassembled WGS sequence"/>
</dbReference>
<evidence type="ECO:0000256" key="14">
    <source>
        <dbReference type="PIRSR" id="PIRSR006621-2"/>
    </source>
</evidence>
<keyword evidence="7" id="KW-0521">NADP</keyword>
<evidence type="ECO:0000259" key="15">
    <source>
        <dbReference type="Pfam" id="PF01207"/>
    </source>
</evidence>
<reference evidence="16" key="2">
    <citation type="journal article" date="2021" name="PeerJ">
        <title>Extensive microbial diversity within the chicken gut microbiome revealed by metagenomics and culture.</title>
        <authorList>
            <person name="Gilroy R."/>
            <person name="Ravi A."/>
            <person name="Getino M."/>
            <person name="Pursley I."/>
            <person name="Horton D.L."/>
            <person name="Alikhan N.F."/>
            <person name="Baker D."/>
            <person name="Gharbi K."/>
            <person name="Hall N."/>
            <person name="Watson M."/>
            <person name="Adriaenssens E.M."/>
            <person name="Foster-Nyarko E."/>
            <person name="Jarju S."/>
            <person name="Secka A."/>
            <person name="Antonio M."/>
            <person name="Oren A."/>
            <person name="Chaudhuri R.R."/>
            <person name="La Ragione R."/>
            <person name="Hildebrand F."/>
            <person name="Pallen M.J."/>
        </authorList>
    </citation>
    <scope>NUCLEOTIDE SEQUENCE</scope>
    <source>
        <strain evidence="16">CHK191-8634</strain>
    </source>
</reference>
<comment type="catalytic activity">
    <reaction evidence="11">
        <text>a 5,6-dihydrouridine in tRNA + NAD(+) = a uridine in tRNA + NADH + H(+)</text>
        <dbReference type="Rhea" id="RHEA:54452"/>
        <dbReference type="Rhea" id="RHEA-COMP:13339"/>
        <dbReference type="Rhea" id="RHEA-COMP:13887"/>
        <dbReference type="ChEBI" id="CHEBI:15378"/>
        <dbReference type="ChEBI" id="CHEBI:57540"/>
        <dbReference type="ChEBI" id="CHEBI:57945"/>
        <dbReference type="ChEBI" id="CHEBI:65315"/>
        <dbReference type="ChEBI" id="CHEBI:74443"/>
    </reaction>
</comment>
<dbReference type="EC" id="1.3.1.-" evidence="12"/>
<evidence type="ECO:0000256" key="1">
    <source>
        <dbReference type="ARBA" id="ARBA00001917"/>
    </source>
</evidence>
<feature type="active site" description="Proton donor" evidence="13">
    <location>
        <position position="85"/>
    </location>
</feature>
<dbReference type="PANTHER" id="PTHR45846">
    <property type="entry name" value="TRNA-DIHYDROURIDINE(47) SYNTHASE [NAD(P)(+)]-LIKE"/>
    <property type="match status" value="1"/>
</dbReference>
<keyword evidence="9 12" id="KW-0560">Oxidoreductase</keyword>
<reference evidence="16" key="1">
    <citation type="submission" date="2020-10" db="EMBL/GenBank/DDBJ databases">
        <authorList>
            <person name="Gilroy R."/>
        </authorList>
    </citation>
    <scope>NUCLEOTIDE SEQUENCE</scope>
    <source>
        <strain evidence="16">CHK191-8634</strain>
    </source>
</reference>
<feature type="binding site" evidence="14">
    <location>
        <position position="54"/>
    </location>
    <ligand>
        <name>FMN</name>
        <dbReference type="ChEBI" id="CHEBI:58210"/>
    </ligand>
</feature>
<feature type="binding site" evidence="14">
    <location>
        <position position="154"/>
    </location>
    <ligand>
        <name>FMN</name>
        <dbReference type="ChEBI" id="CHEBI:58210"/>
    </ligand>
</feature>
<feature type="binding site" evidence="14">
    <location>
        <begin position="209"/>
        <end position="210"/>
    </location>
    <ligand>
        <name>FMN</name>
        <dbReference type="ChEBI" id="CHEBI:58210"/>
    </ligand>
</feature>
<dbReference type="Gene3D" id="3.20.20.70">
    <property type="entry name" value="Aldolase class I"/>
    <property type="match status" value="1"/>
</dbReference>
<gene>
    <name evidence="16" type="primary">dusB</name>
    <name evidence="16" type="ORF">IAB67_00140</name>
</gene>
<dbReference type="InterPro" id="IPR013785">
    <property type="entry name" value="Aldolase_TIM"/>
</dbReference>
<dbReference type="PIRSF" id="PIRSF006621">
    <property type="entry name" value="Dus"/>
    <property type="match status" value="1"/>
</dbReference>
<dbReference type="GO" id="GO:0050660">
    <property type="term" value="F:flavin adenine dinucleotide binding"/>
    <property type="evidence" value="ECO:0007669"/>
    <property type="project" value="InterPro"/>
</dbReference>
<keyword evidence="14" id="KW-0547">Nucleotide-binding</keyword>
<dbReference type="InterPro" id="IPR035587">
    <property type="entry name" value="DUS-like_FMN-bd"/>
</dbReference>
<protein>
    <recommendedName>
        <fullName evidence="12">tRNA-dihydrouridine synthase</fullName>
        <ecNumber evidence="12">1.3.1.-</ecNumber>
    </recommendedName>
</protein>
<comment type="caution">
    <text evidence="16">The sequence shown here is derived from an EMBL/GenBank/DDBJ whole genome shotgun (WGS) entry which is preliminary data.</text>
</comment>
<dbReference type="Gene3D" id="1.10.1200.80">
    <property type="entry name" value="Putative flavin oxidoreducatase, domain 2"/>
    <property type="match status" value="1"/>
</dbReference>
<evidence type="ECO:0000256" key="2">
    <source>
        <dbReference type="ARBA" id="ARBA00002790"/>
    </source>
</evidence>
<keyword evidence="4 12" id="KW-0285">Flavoprotein</keyword>